<comment type="catalytic activity">
    <reaction evidence="5 7">
        <text>dimethylallyl phosphate + FMNH2 = prenylated FMNH2 + phosphate</text>
        <dbReference type="Rhea" id="RHEA:37743"/>
        <dbReference type="ChEBI" id="CHEBI:43474"/>
        <dbReference type="ChEBI" id="CHEBI:57618"/>
        <dbReference type="ChEBI" id="CHEBI:87467"/>
        <dbReference type="ChEBI" id="CHEBI:88052"/>
        <dbReference type="EC" id="2.5.1.129"/>
    </reaction>
</comment>
<feature type="binding site" evidence="7">
    <location>
        <position position="186"/>
    </location>
    <ligand>
        <name>dimethylallyl phosphate</name>
        <dbReference type="ChEBI" id="CHEBI:88052"/>
    </ligand>
</feature>
<dbReference type="HAMAP" id="MF_01984">
    <property type="entry name" value="ubiX_pad"/>
    <property type="match status" value="1"/>
</dbReference>
<dbReference type="EC" id="2.5.1.129" evidence="7"/>
<dbReference type="NCBIfam" id="NF004685">
    <property type="entry name" value="PRK06029.1"/>
    <property type="match status" value="1"/>
</dbReference>
<evidence type="ECO:0000256" key="5">
    <source>
        <dbReference type="ARBA" id="ARBA00050612"/>
    </source>
</evidence>
<dbReference type="FunFam" id="3.40.50.1950:FF:000001">
    <property type="entry name" value="Flavin prenyltransferase UbiX"/>
    <property type="match status" value="1"/>
</dbReference>
<dbReference type="Pfam" id="PF02441">
    <property type="entry name" value="Flavoprotein"/>
    <property type="match status" value="1"/>
</dbReference>
<name>A0A3N1Y7Q7_9GAMM</name>
<dbReference type="SUPFAM" id="SSF52507">
    <property type="entry name" value="Homo-oligomeric flavin-containing Cys decarboxylases, HFCD"/>
    <property type="match status" value="1"/>
</dbReference>
<keyword evidence="1 7" id="KW-0637">Prenyltransferase</keyword>
<accession>A0A3N1Y7Q7</accession>
<feature type="binding site" evidence="7">
    <location>
        <begin position="105"/>
        <end position="108"/>
    </location>
    <ligand>
        <name>FMN</name>
        <dbReference type="ChEBI" id="CHEBI:58210"/>
    </ligand>
</feature>
<evidence type="ECO:0000313" key="9">
    <source>
        <dbReference type="EMBL" id="ROR34790.1"/>
    </source>
</evidence>
<evidence type="ECO:0000256" key="6">
    <source>
        <dbReference type="ARBA" id="ARBA00060793"/>
    </source>
</evidence>
<feature type="binding site" evidence="7">
    <location>
        <begin position="14"/>
        <end position="16"/>
    </location>
    <ligand>
        <name>FMN</name>
        <dbReference type="ChEBI" id="CHEBI:58210"/>
    </ligand>
</feature>
<keyword evidence="3 7" id="KW-0288">FMN</keyword>
<comment type="function">
    <text evidence="7">Flavin prenyltransferase that catalyzes the synthesis of the prenylated FMN cofactor (prenyl-FMN) for 4-hydroxy-3-polyprenylbenzoic acid decarboxylase UbiD. The prenyltransferase is metal-independent and links a dimethylallyl moiety from dimethylallyl monophosphate (DMAP) to the flavin N5 and C6 atoms of FMN.</text>
</comment>
<dbReference type="InterPro" id="IPR003382">
    <property type="entry name" value="Flavoprotein"/>
</dbReference>
<dbReference type="InterPro" id="IPR004507">
    <property type="entry name" value="UbiX-like"/>
</dbReference>
<feature type="domain" description="Flavoprotein" evidence="8">
    <location>
        <begin position="8"/>
        <end position="191"/>
    </location>
</feature>
<keyword evidence="10" id="KW-1185">Reference proteome</keyword>
<gene>
    <name evidence="7" type="primary">ubiX</name>
    <name evidence="9" type="ORF">EDC57_0694</name>
</gene>
<evidence type="ECO:0000313" key="10">
    <source>
        <dbReference type="Proteomes" id="UP000276634"/>
    </source>
</evidence>
<dbReference type="InterPro" id="IPR036551">
    <property type="entry name" value="Flavin_trans-like"/>
</dbReference>
<comment type="caution">
    <text evidence="9">The sequence shown here is derived from an EMBL/GenBank/DDBJ whole genome shotgun (WGS) entry which is preliminary data.</text>
</comment>
<evidence type="ECO:0000256" key="3">
    <source>
        <dbReference type="ARBA" id="ARBA00022643"/>
    </source>
</evidence>
<proteinExistence type="inferred from homology"/>
<sequence length="203" mass="21162">MGSPRDAIALAWTGASGAPYGLRLLHCLLAAGEEVFLMVSPAARVVLAAEEDLALPAEGGAMAAALGARLGVATDGLRILGHQEWMAPVASGSAAPRAMVVCPCSMGTLSAIATGASNNLIERAADVMLKERRPLILVPRDTPLSAIHLENMLRVTRAGAVVLPASPGFYHRPRTVAEVVDFVVARILDHLGIGHDLIPRWGA</sequence>
<dbReference type="EMBL" id="RJVI01000001">
    <property type="protein sequence ID" value="ROR34790.1"/>
    <property type="molecule type" value="Genomic_DNA"/>
</dbReference>
<comment type="similarity">
    <text evidence="6 7">Belongs to the UbiX/PAD1 family.</text>
</comment>
<dbReference type="OrthoDB" id="9781577at2"/>
<dbReference type="AlphaFoldDB" id="A0A3N1Y7Q7"/>
<dbReference type="NCBIfam" id="TIGR00421">
    <property type="entry name" value="ubiX_pad"/>
    <property type="match status" value="1"/>
</dbReference>
<dbReference type="GO" id="GO:0016831">
    <property type="term" value="F:carboxy-lyase activity"/>
    <property type="evidence" value="ECO:0007669"/>
    <property type="project" value="TreeGrafter"/>
</dbReference>
<feature type="binding site" evidence="7">
    <location>
        <position position="40"/>
    </location>
    <ligand>
        <name>FMN</name>
        <dbReference type="ChEBI" id="CHEBI:58210"/>
    </ligand>
</feature>
<evidence type="ECO:0000256" key="1">
    <source>
        <dbReference type="ARBA" id="ARBA00022602"/>
    </source>
</evidence>
<dbReference type="Gene3D" id="3.40.50.1950">
    <property type="entry name" value="Flavin prenyltransferase-like"/>
    <property type="match status" value="1"/>
</dbReference>
<organism evidence="9 10">
    <name type="scientific">Inmirania thermothiophila</name>
    <dbReference type="NCBI Taxonomy" id="1750597"/>
    <lineage>
        <taxon>Bacteria</taxon>
        <taxon>Pseudomonadati</taxon>
        <taxon>Pseudomonadota</taxon>
        <taxon>Gammaproteobacteria</taxon>
        <taxon>Chromatiales</taxon>
        <taxon>Ectothiorhodospiraceae</taxon>
        <taxon>Inmirania</taxon>
    </lineage>
</organism>
<feature type="binding site" evidence="7">
    <location>
        <position position="170"/>
    </location>
    <ligand>
        <name>dimethylallyl phosphate</name>
        <dbReference type="ChEBI" id="CHEBI:88052"/>
    </ligand>
</feature>
<dbReference type="GO" id="GO:0106141">
    <property type="term" value="F:flavin prenyltransferase activity"/>
    <property type="evidence" value="ECO:0007669"/>
    <property type="project" value="UniProtKB-EC"/>
</dbReference>
<reference evidence="9 10" key="1">
    <citation type="submission" date="2018-11" db="EMBL/GenBank/DDBJ databases">
        <title>Genomic Encyclopedia of Type Strains, Phase IV (KMG-IV): sequencing the most valuable type-strain genomes for metagenomic binning, comparative biology and taxonomic classification.</title>
        <authorList>
            <person name="Goeker M."/>
        </authorList>
    </citation>
    <scope>NUCLEOTIDE SEQUENCE [LARGE SCALE GENOMIC DNA]</scope>
    <source>
        <strain evidence="9 10">DSM 100275</strain>
    </source>
</reference>
<feature type="binding site" evidence="7">
    <location>
        <position position="140"/>
    </location>
    <ligand>
        <name>FMN</name>
        <dbReference type="ChEBI" id="CHEBI:58210"/>
    </ligand>
</feature>
<evidence type="ECO:0000256" key="4">
    <source>
        <dbReference type="ARBA" id="ARBA00022679"/>
    </source>
</evidence>
<comment type="caution">
    <text evidence="7">Lacks conserved residue(s) required for the propagation of feature annotation.</text>
</comment>
<keyword evidence="4 7" id="KW-0808">Transferase</keyword>
<evidence type="ECO:0000256" key="7">
    <source>
        <dbReference type="HAMAP-Rule" id="MF_01984"/>
    </source>
</evidence>
<evidence type="ECO:0000259" key="8">
    <source>
        <dbReference type="Pfam" id="PF02441"/>
    </source>
</evidence>
<evidence type="ECO:0000256" key="2">
    <source>
        <dbReference type="ARBA" id="ARBA00022630"/>
    </source>
</evidence>
<dbReference type="Proteomes" id="UP000276634">
    <property type="component" value="Unassembled WGS sequence"/>
</dbReference>
<dbReference type="PANTHER" id="PTHR43374:SF1">
    <property type="entry name" value="FLAVIN PRENYLTRANSFERASE PAD1, MITOCHONDRIAL"/>
    <property type="match status" value="1"/>
</dbReference>
<dbReference type="PANTHER" id="PTHR43374">
    <property type="entry name" value="FLAVIN PRENYLTRANSFERASE"/>
    <property type="match status" value="1"/>
</dbReference>
<dbReference type="RefSeq" id="WP_123400256.1">
    <property type="nucleotide sequence ID" value="NZ_RJVI01000001.1"/>
</dbReference>
<keyword evidence="2 7" id="KW-0285">Flavoprotein</keyword>
<protein>
    <recommendedName>
        <fullName evidence="7">Flavin prenyltransferase UbiX</fullName>
        <ecNumber evidence="7">2.5.1.129</ecNumber>
    </recommendedName>
</protein>